<dbReference type="Pfam" id="PF00641">
    <property type="entry name" value="Zn_ribbon_RanBP"/>
    <property type="match status" value="1"/>
</dbReference>
<organism evidence="11 12">
    <name type="scientific">Ancylostoma duodenale</name>
    <dbReference type="NCBI Taxonomy" id="51022"/>
    <lineage>
        <taxon>Eukaryota</taxon>
        <taxon>Metazoa</taxon>
        <taxon>Ecdysozoa</taxon>
        <taxon>Nematoda</taxon>
        <taxon>Chromadorea</taxon>
        <taxon>Rhabditida</taxon>
        <taxon>Rhabditina</taxon>
        <taxon>Rhabditomorpha</taxon>
        <taxon>Strongyloidea</taxon>
        <taxon>Ancylostomatidae</taxon>
        <taxon>Ancylostomatinae</taxon>
        <taxon>Ancylostoma</taxon>
    </lineage>
</organism>
<protein>
    <submittedName>
        <fullName evidence="11">Calpain family cysteine protease</fullName>
    </submittedName>
</protein>
<feature type="compositionally biased region" description="Basic residues" evidence="8">
    <location>
        <begin position="180"/>
        <end position="190"/>
    </location>
</feature>
<dbReference type="PANTHER" id="PTHR10183">
    <property type="entry name" value="CALPAIN"/>
    <property type="match status" value="1"/>
</dbReference>
<dbReference type="GO" id="GO:0005737">
    <property type="term" value="C:cytoplasm"/>
    <property type="evidence" value="ECO:0007669"/>
    <property type="project" value="TreeGrafter"/>
</dbReference>
<dbReference type="CDD" id="cd00044">
    <property type="entry name" value="CysPc"/>
    <property type="match status" value="1"/>
</dbReference>
<evidence type="ECO:0000256" key="8">
    <source>
        <dbReference type="SAM" id="MobiDB-lite"/>
    </source>
</evidence>
<name>A0A0C2CJ88_9BILA</name>
<dbReference type="AlphaFoldDB" id="A0A0C2CJ88"/>
<keyword evidence="2" id="KW-0479">Metal-binding</keyword>
<dbReference type="SUPFAM" id="SSF54001">
    <property type="entry name" value="Cysteine proteinases"/>
    <property type="match status" value="1"/>
</dbReference>
<dbReference type="Proteomes" id="UP000054047">
    <property type="component" value="Unassembled WGS sequence"/>
</dbReference>
<sequence>MSPWSCQHCTLVNSEANTLCAACGSEREQRRGTLLPRIIIKPISDVTNAILDLFNGPPNPVSRQRSPNSTFSPGSSSLRSSSSYPDLSSSSTPPRPTPPRPPPPGWVLDSDHSSSRINSSPDSIATTTSTTADSSFSFVDSSITSTSSHDGSFNWICRKCLNANPEWLTVCSQCSERKSIGSKRRQRGQNRHLSYTSSGLSTENSSFVDVNVSANSSTMSADEKMTSLCSEVMTEVERHDRENAAATYNSIVSFCGQHKTSFIDDSFPHTQKSIGDLHDSDLGAVVGVLGDCWLLSAMALIAERPDVLEHILLTKEYSHCGVYQVRLCIDGQWKIVLVDDFFPCRVETRSIAFADGRKNQLWVPLIEKALAKQLGSYSRLLAGRTIEGLAMLTGAPVEVVSLEDETDRDIRWARILSAREAGFIMGCSCGAGKRAVNEEVFRRNGLLAKHAYSVLDVRQEGEHRLLKLRNPWGSFVWKGKWSNKWNGWPQVDIAKIRWYQGWAELRIPVQMGGEFMSSDRAVRILIEEPTEVCLTLFQSGARTAHDQVDLLICVHMVSASGTIGDLICRSARKLEAFVSTGDVFLRPGQYIVVCHSLTTLGTRKIHGCLAIHSSKPMFADMVPCPPAVYTDSLVQLTLKEGKLHSSLNGIFPRYITDNFSGLLLMVDNVLEDMWVHVKVECSSSTNVLSSRGTLDVADSIPPLSRQIIMILTHFEPTQTYLVQHQLLVRVSHRHALGDFIIVRNGARTGSESHSPPFGCPAIEQLHSRKALFYC</sequence>
<dbReference type="OrthoDB" id="424753at2759"/>
<dbReference type="SMART" id="SM00230">
    <property type="entry name" value="CysPc"/>
    <property type="match status" value="1"/>
</dbReference>
<keyword evidence="3 7" id="KW-0863">Zinc-finger</keyword>
<feature type="domain" description="Calpain catalytic" evidence="10">
    <location>
        <begin position="287"/>
        <end position="515"/>
    </location>
</feature>
<feature type="active site" evidence="5 6">
    <location>
        <position position="292"/>
    </location>
</feature>
<dbReference type="SMART" id="SM00547">
    <property type="entry name" value="ZnF_RBZ"/>
    <property type="match status" value="2"/>
</dbReference>
<comment type="similarity">
    <text evidence="1">Belongs to the peptidase C2 family.</text>
</comment>
<feature type="compositionally biased region" description="Low complexity" evidence="8">
    <location>
        <begin position="66"/>
        <end position="92"/>
    </location>
</feature>
<evidence type="ECO:0000259" key="10">
    <source>
        <dbReference type="PROSITE" id="PS50203"/>
    </source>
</evidence>
<dbReference type="PROSITE" id="PS50203">
    <property type="entry name" value="CALPAIN_CAT"/>
    <property type="match status" value="1"/>
</dbReference>
<evidence type="ECO:0000313" key="11">
    <source>
        <dbReference type="EMBL" id="KIH56493.1"/>
    </source>
</evidence>
<evidence type="ECO:0000256" key="7">
    <source>
        <dbReference type="PROSITE-ProRule" id="PRU00322"/>
    </source>
</evidence>
<feature type="compositionally biased region" description="Low complexity" evidence="8">
    <location>
        <begin position="115"/>
        <end position="131"/>
    </location>
</feature>
<dbReference type="GO" id="GO:0004198">
    <property type="term" value="F:calcium-dependent cysteine-type endopeptidase activity"/>
    <property type="evidence" value="ECO:0007669"/>
    <property type="project" value="InterPro"/>
</dbReference>
<dbReference type="Pfam" id="PF00648">
    <property type="entry name" value="Peptidase_C2"/>
    <property type="match status" value="1"/>
</dbReference>
<dbReference type="InterPro" id="IPR022684">
    <property type="entry name" value="Calpain_cysteine_protease"/>
</dbReference>
<dbReference type="PANTHER" id="PTHR10183:SF382">
    <property type="entry name" value="CALPAIN-15"/>
    <property type="match status" value="1"/>
</dbReference>
<feature type="domain" description="RanBP2-type" evidence="9">
    <location>
        <begin position="1"/>
        <end position="29"/>
    </location>
</feature>
<accession>A0A0C2CJ88</accession>
<reference evidence="11 12" key="1">
    <citation type="submission" date="2013-12" db="EMBL/GenBank/DDBJ databases">
        <title>Draft genome of the parsitic nematode Ancylostoma duodenale.</title>
        <authorList>
            <person name="Mitreva M."/>
        </authorList>
    </citation>
    <scope>NUCLEOTIDE SEQUENCE [LARGE SCALE GENOMIC DNA]</scope>
    <source>
        <strain evidence="11 12">Zhejiang</strain>
    </source>
</reference>
<keyword evidence="6 11" id="KW-0645">Protease</keyword>
<dbReference type="PROSITE" id="PS50199">
    <property type="entry name" value="ZF_RANBP2_2"/>
    <property type="match status" value="1"/>
</dbReference>
<feature type="active site" evidence="5 6">
    <location>
        <position position="450"/>
    </location>
</feature>
<evidence type="ECO:0000256" key="4">
    <source>
        <dbReference type="ARBA" id="ARBA00022833"/>
    </source>
</evidence>
<dbReference type="GO" id="GO:0006508">
    <property type="term" value="P:proteolysis"/>
    <property type="evidence" value="ECO:0007669"/>
    <property type="project" value="UniProtKB-KW"/>
</dbReference>
<keyword evidence="4" id="KW-0862">Zinc</keyword>
<evidence type="ECO:0000256" key="1">
    <source>
        <dbReference type="ARBA" id="ARBA00007623"/>
    </source>
</evidence>
<feature type="active site" evidence="5 6">
    <location>
        <position position="470"/>
    </location>
</feature>
<gene>
    <name evidence="11" type="ORF">ANCDUO_13326</name>
</gene>
<dbReference type="InterPro" id="IPR001300">
    <property type="entry name" value="Peptidase_C2_calpain_cat"/>
</dbReference>
<feature type="region of interest" description="Disordered" evidence="8">
    <location>
        <begin position="179"/>
        <end position="198"/>
    </location>
</feature>
<keyword evidence="6" id="KW-0378">Hydrolase</keyword>
<dbReference type="InterPro" id="IPR038765">
    <property type="entry name" value="Papain-like_cys_pep_sf"/>
</dbReference>
<evidence type="ECO:0000313" key="12">
    <source>
        <dbReference type="Proteomes" id="UP000054047"/>
    </source>
</evidence>
<proteinExistence type="inferred from homology"/>
<evidence type="ECO:0000256" key="5">
    <source>
        <dbReference type="PIRSR" id="PIRSR622684-1"/>
    </source>
</evidence>
<dbReference type="GO" id="GO:0008270">
    <property type="term" value="F:zinc ion binding"/>
    <property type="evidence" value="ECO:0007669"/>
    <property type="project" value="UniProtKB-KW"/>
</dbReference>
<feature type="compositionally biased region" description="Pro residues" evidence="8">
    <location>
        <begin position="93"/>
        <end position="105"/>
    </location>
</feature>
<dbReference type="EMBL" id="KN735652">
    <property type="protein sequence ID" value="KIH56493.1"/>
    <property type="molecule type" value="Genomic_DNA"/>
</dbReference>
<keyword evidence="12" id="KW-1185">Reference proteome</keyword>
<dbReference type="Gene3D" id="3.90.70.10">
    <property type="entry name" value="Cysteine proteinases"/>
    <property type="match status" value="1"/>
</dbReference>
<feature type="region of interest" description="Disordered" evidence="8">
    <location>
        <begin position="57"/>
        <end position="131"/>
    </location>
</feature>
<evidence type="ECO:0000256" key="6">
    <source>
        <dbReference type="PROSITE-ProRule" id="PRU00239"/>
    </source>
</evidence>
<keyword evidence="6" id="KW-0788">Thiol protease</keyword>
<dbReference type="InterPro" id="IPR001876">
    <property type="entry name" value="Znf_RanBP2"/>
</dbReference>
<evidence type="ECO:0000256" key="3">
    <source>
        <dbReference type="ARBA" id="ARBA00022771"/>
    </source>
</evidence>
<dbReference type="PROSITE" id="PS01358">
    <property type="entry name" value="ZF_RANBP2_1"/>
    <property type="match status" value="2"/>
</dbReference>
<evidence type="ECO:0000256" key="2">
    <source>
        <dbReference type="ARBA" id="ARBA00022723"/>
    </source>
</evidence>
<evidence type="ECO:0000259" key="9">
    <source>
        <dbReference type="PROSITE" id="PS50199"/>
    </source>
</evidence>